<name>A0A9X6ZXJ4_BACCE</name>
<dbReference type="GO" id="GO:0030435">
    <property type="term" value="P:sporulation resulting in formation of a cellular spore"/>
    <property type="evidence" value="ECO:0007669"/>
    <property type="project" value="UniProtKB-KW"/>
</dbReference>
<dbReference type="Gene3D" id="2.60.120.260">
    <property type="entry name" value="Galactose-binding domain-like"/>
    <property type="match status" value="1"/>
</dbReference>
<dbReference type="GO" id="GO:0001907">
    <property type="term" value="P:symbiont-mediated killing of host cell"/>
    <property type="evidence" value="ECO:0007669"/>
    <property type="project" value="InterPro"/>
</dbReference>
<dbReference type="PANTHER" id="PTHR37003:SF2">
    <property type="entry name" value="PESTICIDAL CRYSTAL PROTEIN N-TERMINAL DOMAIN-CONTAINING PROTEIN"/>
    <property type="match status" value="1"/>
</dbReference>
<feature type="domain" description="Pesticidal crystal protein Cry" evidence="10">
    <location>
        <begin position="947"/>
        <end position="999"/>
    </location>
</feature>
<proteinExistence type="inferred from homology"/>
<feature type="non-terminal residue" evidence="11">
    <location>
        <position position="1057"/>
    </location>
</feature>
<organism evidence="11 12">
    <name type="scientific">Bacillus cereus</name>
    <dbReference type="NCBI Taxonomy" id="1396"/>
    <lineage>
        <taxon>Bacteria</taxon>
        <taxon>Bacillati</taxon>
        <taxon>Bacillota</taxon>
        <taxon>Bacilli</taxon>
        <taxon>Bacillales</taxon>
        <taxon>Bacillaceae</taxon>
        <taxon>Bacillus</taxon>
        <taxon>Bacillus cereus group</taxon>
    </lineage>
</organism>
<comment type="caution">
    <text evidence="11">The sequence shown here is derived from an EMBL/GenBank/DDBJ whole genome shotgun (WGS) entry which is preliminary data.</text>
</comment>
<evidence type="ECO:0000256" key="1">
    <source>
        <dbReference type="ARBA" id="ARBA00007819"/>
    </source>
</evidence>
<feature type="domain" description="Pesticidal crystal protein" evidence="9">
    <location>
        <begin position="115"/>
        <end position="297"/>
    </location>
</feature>
<comment type="similarity">
    <text evidence="1">Belongs to the delta endotoxin family.</text>
</comment>
<evidence type="ECO:0000256" key="6">
    <source>
        <dbReference type="SAM" id="Coils"/>
    </source>
</evidence>
<dbReference type="RefSeq" id="WP_098584161.1">
    <property type="nucleotide sequence ID" value="NZ_NUWJ01000231.1"/>
</dbReference>
<dbReference type="AlphaFoldDB" id="A0A9X6ZXJ4"/>
<dbReference type="InterPro" id="IPR038979">
    <property type="entry name" value="Pest_crys"/>
</dbReference>
<dbReference type="PANTHER" id="PTHR37003">
    <property type="entry name" value="ENDOTOXIN_N DOMAIN-CONTAINING PROTEIN-RELATED"/>
    <property type="match status" value="1"/>
</dbReference>
<dbReference type="Pfam" id="PF03944">
    <property type="entry name" value="Endotoxin_C"/>
    <property type="match status" value="1"/>
</dbReference>
<evidence type="ECO:0000259" key="10">
    <source>
        <dbReference type="Pfam" id="PF17997"/>
    </source>
</evidence>
<keyword evidence="4" id="KW-0843">Virulence</keyword>
<feature type="coiled-coil region" evidence="6">
    <location>
        <begin position="1008"/>
        <end position="1039"/>
    </location>
</feature>
<dbReference type="InterPro" id="IPR005639">
    <property type="entry name" value="Pest_crys_dom_I"/>
</dbReference>
<gene>
    <name evidence="11" type="ORF">COI98_23940</name>
</gene>
<dbReference type="InterPro" id="IPR036399">
    <property type="entry name" value="Pest_cryst_cen_dom_sf"/>
</dbReference>
<protein>
    <recommendedName>
        <fullName evidence="5">Crystaline entomocidal protoxin</fullName>
    </recommendedName>
</protein>
<feature type="domain" description="Pesticidal crystal protein" evidence="8">
    <location>
        <begin position="535"/>
        <end position="678"/>
    </location>
</feature>
<dbReference type="InterPro" id="IPR036716">
    <property type="entry name" value="Pest_crys_N_sf"/>
</dbReference>
<evidence type="ECO:0000259" key="9">
    <source>
        <dbReference type="Pfam" id="PF03945"/>
    </source>
</evidence>
<dbReference type="Gene3D" id="2.100.10.10">
    <property type="entry name" value="Pesticidal crystal protein, central domain"/>
    <property type="match status" value="1"/>
</dbReference>
<feature type="domain" description="Pesticidal crystal protein Cry" evidence="10">
    <location>
        <begin position="757"/>
        <end position="876"/>
    </location>
</feature>
<evidence type="ECO:0000256" key="2">
    <source>
        <dbReference type="ARBA" id="ARBA00022656"/>
    </source>
</evidence>
<dbReference type="Pfam" id="PF03945">
    <property type="entry name" value="Endotoxin_N"/>
    <property type="match status" value="1"/>
</dbReference>
<dbReference type="GO" id="GO:0090729">
    <property type="term" value="F:toxin activity"/>
    <property type="evidence" value="ECO:0007669"/>
    <property type="project" value="UniProtKB-KW"/>
</dbReference>
<evidence type="ECO:0000256" key="4">
    <source>
        <dbReference type="ARBA" id="ARBA00023026"/>
    </source>
</evidence>
<evidence type="ECO:0000256" key="3">
    <source>
        <dbReference type="ARBA" id="ARBA00022969"/>
    </source>
</evidence>
<keyword evidence="3" id="KW-0749">Sporulation</keyword>
<keyword evidence="2" id="KW-0800">Toxin</keyword>
<dbReference type="SUPFAM" id="SSF56849">
    <property type="entry name" value="delta-Endotoxin (insectocide), N-terminal domain"/>
    <property type="match status" value="1"/>
</dbReference>
<dbReference type="CDD" id="cd04085">
    <property type="entry name" value="delta_endotoxin_C"/>
    <property type="match status" value="1"/>
</dbReference>
<evidence type="ECO:0000256" key="5">
    <source>
        <dbReference type="ARBA" id="ARBA00029653"/>
    </source>
</evidence>
<dbReference type="Pfam" id="PF17997">
    <property type="entry name" value="Cry1Ac_D5"/>
    <property type="match status" value="2"/>
</dbReference>
<dbReference type="EMBL" id="NUWJ01000231">
    <property type="protein sequence ID" value="PFK10672.1"/>
    <property type="molecule type" value="Genomic_DNA"/>
</dbReference>
<evidence type="ECO:0000313" key="12">
    <source>
        <dbReference type="Proteomes" id="UP000224413"/>
    </source>
</evidence>
<dbReference type="Gene3D" id="1.20.190.10">
    <property type="entry name" value="Pesticidal crystal protein, N-terminal domain"/>
    <property type="match status" value="1"/>
</dbReference>
<dbReference type="GO" id="GO:0005102">
    <property type="term" value="F:signaling receptor binding"/>
    <property type="evidence" value="ECO:0007669"/>
    <property type="project" value="InterPro"/>
</dbReference>
<dbReference type="InterPro" id="IPR008979">
    <property type="entry name" value="Galactose-bd-like_sf"/>
</dbReference>
<dbReference type="Proteomes" id="UP000224413">
    <property type="component" value="Unassembled WGS sequence"/>
</dbReference>
<keyword evidence="6" id="KW-0175">Coiled coil</keyword>
<dbReference type="InterPro" id="IPR041587">
    <property type="entry name" value="Cry_V"/>
</dbReference>
<dbReference type="SUPFAM" id="SSF49785">
    <property type="entry name" value="Galactose-binding domain-like"/>
    <property type="match status" value="1"/>
</dbReference>
<dbReference type="SUPFAM" id="SSF51096">
    <property type="entry name" value="delta-Endotoxin (insectocide), middle domain"/>
    <property type="match status" value="1"/>
</dbReference>
<dbReference type="InterPro" id="IPR005638">
    <property type="entry name" value="Pest_crys_dom-III"/>
</dbReference>
<evidence type="ECO:0000259" key="8">
    <source>
        <dbReference type="Pfam" id="PF03944"/>
    </source>
</evidence>
<sequence>MNQNYNHNEFEIMDTSNMGYQPRYPFAKAPRSELQNMDYKDWMNRCTSEESFSQGTSNSIRDAVIAGSKIAGTIIGAVFPPLKIPALILSNLIPFLWPKEAGPPGTPEAQFTWEQMMNAVEEMVDQKIDTLVKDQAISTLQILQSYIQDYQQALCNLQTDPNNEKYKEDVRREFNDAEDQAKAAIIQFRNVKYAGLLLADYAQAANLHLLLLRDVVQFGESWGFSALEVQQYYSNESLVGNPGMKQLLATYTDHCVRWYNEGLQNRYETGNWNTFNDFRRNMTLMILDIVAIWPTYDPILYTVPTKSQLTRTVYTPFIQGSLSIKPLTISVIENNVPAPPDLFRWLREIAFYAEGPVAPGSRVLSGQIQRYQYTLRDLLYEEAKGELVEQVGTLVVPHPTSEDDVWSLLMNYSKINYVPYPIMAGLNYLDFHLTKTVDQRITFLPDHVSRNETFGLPCGPNPANDCDPCAPCTVLPNVSDPCNDRSLYSHRFSYMGTYPAQYTYPGGQESDNESVCYGWTHVSADANNLIDAERITQIPAVKAYQTNGKVIKGPGSTGGDVVQLVSDTGQDLQKLRIRMKGQAQKGYQLRIRYASSVFYQSLTADRYVNIDGSWTTAGGSNFQLRPTYSGESLNYNSFGYATLFTSLYPTPYEDWEIVLTSNSIPPIIIDKIEFIPIEGSVEEFEANQALEKARKAVNTLFTGDAKNALKLNITDYAVDQAANLAECVSEEFHAQEKMILLDQVKFAKRLSHARNLLNHGDFESSDWSGENGWKTSPHVHVAADHPIFKGRYLHMPGATSSPFSSHVYPTYIYQKVDESKLKSYTRYLVRGFVGNSKDLELLVERYGKDVHVELDVPNDIQYSLPMNECGGFDRCRPVFYQARSSHACTCKDTASMHTDCQCKDKVNRTSADGYTNVLTGSMVYTNEFHAHKSCGCKNNDMYQSGTHPHKSCGCKDPHVFTYHIDTGCVDQEENVGLFFALKIASENGVANIDNLEIIEAQPLTGEALARVKKREQKWKQEMEQKRLQTEKAVQAAQGAIQPLFTNAQYNRLQFETL</sequence>
<dbReference type="InterPro" id="IPR001178">
    <property type="entry name" value="Pest_cryst_dom_II"/>
</dbReference>
<reference evidence="11 12" key="1">
    <citation type="submission" date="2017-09" db="EMBL/GenBank/DDBJ databases">
        <title>Large-scale bioinformatics analysis of Bacillus genomes uncovers conserved roles of natural products in bacterial physiology.</title>
        <authorList>
            <consortium name="Agbiome Team Llc"/>
            <person name="Bleich R.M."/>
            <person name="Grubbs K.J."/>
            <person name="Santa Maria K.C."/>
            <person name="Allen S.E."/>
            <person name="Farag S."/>
            <person name="Shank E.A."/>
            <person name="Bowers A."/>
        </authorList>
    </citation>
    <scope>NUCLEOTIDE SEQUENCE [LARGE SCALE GENOMIC DNA]</scope>
    <source>
        <strain evidence="11 12">AFS083741</strain>
    </source>
</reference>
<dbReference type="Pfam" id="PF00555">
    <property type="entry name" value="Endotoxin_M"/>
    <property type="match status" value="1"/>
</dbReference>
<evidence type="ECO:0000259" key="7">
    <source>
        <dbReference type="Pfam" id="PF00555"/>
    </source>
</evidence>
<feature type="domain" description="Pesticidal crystal protein" evidence="7">
    <location>
        <begin position="305"/>
        <end position="525"/>
    </location>
</feature>
<accession>A0A9X6ZXJ4</accession>
<evidence type="ECO:0000313" key="11">
    <source>
        <dbReference type="EMBL" id="PFK10672.1"/>
    </source>
</evidence>